<organism evidence="1 2">
    <name type="scientific">Botryotinia fuckeliana (strain T4)</name>
    <name type="common">Noble rot fungus</name>
    <name type="synonym">Botrytis cinerea</name>
    <dbReference type="NCBI Taxonomy" id="999810"/>
    <lineage>
        <taxon>Eukaryota</taxon>
        <taxon>Fungi</taxon>
        <taxon>Dikarya</taxon>
        <taxon>Ascomycota</taxon>
        <taxon>Pezizomycotina</taxon>
        <taxon>Leotiomycetes</taxon>
        <taxon>Helotiales</taxon>
        <taxon>Sclerotiniaceae</taxon>
        <taxon>Botrytis</taxon>
    </lineage>
</organism>
<dbReference type="EMBL" id="FQ790300">
    <property type="protein sequence ID" value="CCD49144.1"/>
    <property type="molecule type" value="Genomic_DNA"/>
</dbReference>
<protein>
    <submittedName>
        <fullName evidence="1">Uncharacterized protein</fullName>
    </submittedName>
</protein>
<sequence>MMGLILPPGGLQQEKLGSHIEGALHIKSRMTYEAGNHELILDTLNEFTPTSSSASPSLNFLHSS</sequence>
<dbReference type="Proteomes" id="UP000008177">
    <property type="component" value="Unplaced contigs"/>
</dbReference>
<evidence type="ECO:0000313" key="2">
    <source>
        <dbReference type="Proteomes" id="UP000008177"/>
    </source>
</evidence>
<accession>G2Y968</accession>
<evidence type="ECO:0000313" key="1">
    <source>
        <dbReference type="EMBL" id="CCD49144.1"/>
    </source>
</evidence>
<reference evidence="2" key="1">
    <citation type="journal article" date="2011" name="PLoS Genet.">
        <title>Genomic analysis of the necrotrophic fungal pathogens Sclerotinia sclerotiorum and Botrytis cinerea.</title>
        <authorList>
            <person name="Amselem J."/>
            <person name="Cuomo C.A."/>
            <person name="van Kan J.A."/>
            <person name="Viaud M."/>
            <person name="Benito E.P."/>
            <person name="Couloux A."/>
            <person name="Coutinho P.M."/>
            <person name="de Vries R.P."/>
            <person name="Dyer P.S."/>
            <person name="Fillinger S."/>
            <person name="Fournier E."/>
            <person name="Gout L."/>
            <person name="Hahn M."/>
            <person name="Kohn L."/>
            <person name="Lapalu N."/>
            <person name="Plummer K.M."/>
            <person name="Pradier J.M."/>
            <person name="Quevillon E."/>
            <person name="Sharon A."/>
            <person name="Simon A."/>
            <person name="ten Have A."/>
            <person name="Tudzynski B."/>
            <person name="Tudzynski P."/>
            <person name="Wincker P."/>
            <person name="Andrew M."/>
            <person name="Anthouard V."/>
            <person name="Beever R.E."/>
            <person name="Beffa R."/>
            <person name="Benoit I."/>
            <person name="Bouzid O."/>
            <person name="Brault B."/>
            <person name="Chen Z."/>
            <person name="Choquer M."/>
            <person name="Collemare J."/>
            <person name="Cotton P."/>
            <person name="Danchin E.G."/>
            <person name="Da Silva C."/>
            <person name="Gautier A."/>
            <person name="Giraud C."/>
            <person name="Giraud T."/>
            <person name="Gonzalez C."/>
            <person name="Grossetete S."/>
            <person name="Guldener U."/>
            <person name="Henrissat B."/>
            <person name="Howlett B.J."/>
            <person name="Kodira C."/>
            <person name="Kretschmer M."/>
            <person name="Lappartient A."/>
            <person name="Leroch M."/>
            <person name="Levis C."/>
            <person name="Mauceli E."/>
            <person name="Neuveglise C."/>
            <person name="Oeser B."/>
            <person name="Pearson M."/>
            <person name="Poulain J."/>
            <person name="Poussereau N."/>
            <person name="Quesneville H."/>
            <person name="Rascle C."/>
            <person name="Schumacher J."/>
            <person name="Segurens B."/>
            <person name="Sexton A."/>
            <person name="Silva E."/>
            <person name="Sirven C."/>
            <person name="Soanes D.M."/>
            <person name="Talbot N.J."/>
            <person name="Templeton M."/>
            <person name="Yandava C."/>
            <person name="Yarden O."/>
            <person name="Zeng Q."/>
            <person name="Rollins J.A."/>
            <person name="Lebrun M.H."/>
            <person name="Dickman M."/>
        </authorList>
    </citation>
    <scope>NUCLEOTIDE SEQUENCE [LARGE SCALE GENOMIC DNA]</scope>
    <source>
        <strain evidence="2">T4</strain>
    </source>
</reference>
<dbReference type="HOGENOM" id="CLU_2867414_0_0_1"/>
<dbReference type="InParanoid" id="G2Y968"/>
<dbReference type="AlphaFoldDB" id="G2Y968"/>
<name>G2Y968_BOTF4</name>
<proteinExistence type="predicted"/>
<gene>
    <name evidence="1" type="ORF">BofuT4_uP030200.1</name>
</gene>